<dbReference type="EMBL" id="JYDP01000004">
    <property type="protein sequence ID" value="KRZ18011.1"/>
    <property type="molecule type" value="Genomic_DNA"/>
</dbReference>
<evidence type="ECO:0000256" key="1">
    <source>
        <dbReference type="SAM" id="MobiDB-lite"/>
    </source>
</evidence>
<accession>A0A0V1I559</accession>
<sequence length="226" mass="24808">MERLGIDVALSFHVEQQQGVCAQEVGAEQRLQDISNSERPLLTALAEVKCTHLDTSGRNDTKLCLFRPKIDGRKCDPRRIENPDNHNAGASCRPLSPTSSGQHLLREYLPEQEIKLMPSNKASISLISWDGVRSSNPSICTSLAARSLSLGTKIFVRSAFMFLYLSVAEVQNLGSCSETAFLKFVTLEEAILGSQKIALSKRVTSEVSRSYAPNLVSKSVNPPCDK</sequence>
<feature type="region of interest" description="Disordered" evidence="1">
    <location>
        <begin position="76"/>
        <end position="96"/>
    </location>
</feature>
<evidence type="ECO:0000313" key="3">
    <source>
        <dbReference type="Proteomes" id="UP000055024"/>
    </source>
</evidence>
<proteinExistence type="predicted"/>
<protein>
    <submittedName>
        <fullName evidence="2">Uncharacterized protein</fullName>
    </submittedName>
</protein>
<organism evidence="2 3">
    <name type="scientific">Trichinella zimbabwensis</name>
    <dbReference type="NCBI Taxonomy" id="268475"/>
    <lineage>
        <taxon>Eukaryota</taxon>
        <taxon>Metazoa</taxon>
        <taxon>Ecdysozoa</taxon>
        <taxon>Nematoda</taxon>
        <taxon>Enoplea</taxon>
        <taxon>Dorylaimia</taxon>
        <taxon>Trichinellida</taxon>
        <taxon>Trichinellidae</taxon>
        <taxon>Trichinella</taxon>
    </lineage>
</organism>
<dbReference type="Proteomes" id="UP000055024">
    <property type="component" value="Unassembled WGS sequence"/>
</dbReference>
<comment type="caution">
    <text evidence="2">The sequence shown here is derived from an EMBL/GenBank/DDBJ whole genome shotgun (WGS) entry which is preliminary data.</text>
</comment>
<keyword evidence="3" id="KW-1185">Reference proteome</keyword>
<dbReference type="AlphaFoldDB" id="A0A0V1I559"/>
<reference evidence="2 3" key="1">
    <citation type="submission" date="2015-01" db="EMBL/GenBank/DDBJ databases">
        <title>Evolution of Trichinella species and genotypes.</title>
        <authorList>
            <person name="Korhonen P.K."/>
            <person name="Edoardo P."/>
            <person name="Giuseppe L.R."/>
            <person name="Gasser R.B."/>
        </authorList>
    </citation>
    <scope>NUCLEOTIDE SEQUENCE [LARGE SCALE GENOMIC DNA]</scope>
    <source>
        <strain evidence="2">ISS1029</strain>
    </source>
</reference>
<evidence type="ECO:0000313" key="2">
    <source>
        <dbReference type="EMBL" id="KRZ18011.1"/>
    </source>
</evidence>
<gene>
    <name evidence="2" type="ORF">T11_12411</name>
</gene>
<name>A0A0V1I559_9BILA</name>